<dbReference type="Pfam" id="PF08685">
    <property type="entry name" value="GON"/>
    <property type="match status" value="1"/>
</dbReference>
<evidence type="ECO:0000313" key="3">
    <source>
        <dbReference type="EMBL" id="RUS77628.1"/>
    </source>
</evidence>
<name>A0A433T7Y1_ELYCH</name>
<evidence type="ECO:0000313" key="4">
    <source>
        <dbReference type="Proteomes" id="UP000271974"/>
    </source>
</evidence>
<reference evidence="3 4" key="1">
    <citation type="submission" date="2019-01" db="EMBL/GenBank/DDBJ databases">
        <title>A draft genome assembly of the solar-powered sea slug Elysia chlorotica.</title>
        <authorList>
            <person name="Cai H."/>
            <person name="Li Q."/>
            <person name="Fang X."/>
            <person name="Li J."/>
            <person name="Curtis N.E."/>
            <person name="Altenburger A."/>
            <person name="Shibata T."/>
            <person name="Feng M."/>
            <person name="Maeda T."/>
            <person name="Schwartz J.A."/>
            <person name="Shigenobu S."/>
            <person name="Lundholm N."/>
            <person name="Nishiyama T."/>
            <person name="Yang H."/>
            <person name="Hasebe M."/>
            <person name="Li S."/>
            <person name="Pierce S.K."/>
            <person name="Wang J."/>
        </authorList>
    </citation>
    <scope>NUCLEOTIDE SEQUENCE [LARGE SCALE GENOMIC DNA]</scope>
    <source>
        <strain evidence="3">EC2010</strain>
        <tissue evidence="3">Whole organism of an adult</tissue>
    </source>
</reference>
<dbReference type="AlphaFoldDB" id="A0A433T7Y1"/>
<dbReference type="GO" id="GO:0008270">
    <property type="term" value="F:zinc ion binding"/>
    <property type="evidence" value="ECO:0007669"/>
    <property type="project" value="InterPro"/>
</dbReference>
<evidence type="ECO:0000259" key="2">
    <source>
        <dbReference type="PROSITE" id="PS51046"/>
    </source>
</evidence>
<proteinExistence type="predicted"/>
<sequence length="139" mass="15825">MRSREPKEYISLTQNTRENYAEVFGKRLREANTCPNDGKRPSEDCAECRHRDYSEAKNATFAKIRIDLPTLTIIASDKTFSTQSGKWRRTIPYGSAGDCYSAHNCPQGRFSINLVDTGFAISKNSSWTLHGNRASQRIW</sequence>
<dbReference type="InterPro" id="IPR012314">
    <property type="entry name" value="Pept_M12B_GON-ADAMTSs"/>
</dbReference>
<keyword evidence="1" id="KW-0479">Metal-binding</keyword>
<accession>A0A433T7Y1</accession>
<gene>
    <name evidence="3" type="ORF">EGW08_014603</name>
</gene>
<keyword evidence="4" id="KW-1185">Reference proteome</keyword>
<dbReference type="GO" id="GO:0004222">
    <property type="term" value="F:metalloendopeptidase activity"/>
    <property type="evidence" value="ECO:0007669"/>
    <property type="project" value="InterPro"/>
</dbReference>
<dbReference type="Proteomes" id="UP000271974">
    <property type="component" value="Unassembled WGS sequence"/>
</dbReference>
<protein>
    <recommendedName>
        <fullName evidence="2">GON domain-containing protein</fullName>
    </recommendedName>
</protein>
<dbReference type="OrthoDB" id="5948003at2759"/>
<organism evidence="3 4">
    <name type="scientific">Elysia chlorotica</name>
    <name type="common">Eastern emerald elysia</name>
    <name type="synonym">Sea slug</name>
    <dbReference type="NCBI Taxonomy" id="188477"/>
    <lineage>
        <taxon>Eukaryota</taxon>
        <taxon>Metazoa</taxon>
        <taxon>Spiralia</taxon>
        <taxon>Lophotrochozoa</taxon>
        <taxon>Mollusca</taxon>
        <taxon>Gastropoda</taxon>
        <taxon>Heterobranchia</taxon>
        <taxon>Euthyneura</taxon>
        <taxon>Panpulmonata</taxon>
        <taxon>Sacoglossa</taxon>
        <taxon>Placobranchoidea</taxon>
        <taxon>Plakobranchidae</taxon>
        <taxon>Elysia</taxon>
    </lineage>
</organism>
<evidence type="ECO:0000256" key="1">
    <source>
        <dbReference type="ARBA" id="ARBA00022723"/>
    </source>
</evidence>
<dbReference type="PROSITE" id="PS51046">
    <property type="entry name" value="GON"/>
    <property type="match status" value="1"/>
</dbReference>
<comment type="caution">
    <text evidence="3">The sequence shown here is derived from an EMBL/GenBank/DDBJ whole genome shotgun (WGS) entry which is preliminary data.</text>
</comment>
<dbReference type="EMBL" id="RQTK01000565">
    <property type="protein sequence ID" value="RUS77628.1"/>
    <property type="molecule type" value="Genomic_DNA"/>
</dbReference>
<feature type="non-terminal residue" evidence="3">
    <location>
        <position position="139"/>
    </location>
</feature>
<feature type="domain" description="GON" evidence="2">
    <location>
        <begin position="1"/>
        <end position="139"/>
    </location>
</feature>